<evidence type="ECO:0000256" key="1">
    <source>
        <dbReference type="ARBA" id="ARBA00004141"/>
    </source>
</evidence>
<keyword evidence="3 11" id="KW-0812">Transmembrane</keyword>
<proteinExistence type="inferred from homology"/>
<dbReference type="PANTHER" id="PTHR11351">
    <property type="entry name" value="ACYL-COA DESATURASE"/>
    <property type="match status" value="1"/>
</dbReference>
<feature type="region of interest" description="Disordered" evidence="10">
    <location>
        <begin position="1"/>
        <end position="42"/>
    </location>
</feature>
<dbReference type="Proteomes" id="UP001300763">
    <property type="component" value="Unassembled WGS sequence"/>
</dbReference>
<evidence type="ECO:0000256" key="8">
    <source>
        <dbReference type="ARBA" id="ARBA00023098"/>
    </source>
</evidence>
<organism evidence="13 14">
    <name type="scientific">Actinomycetospora lemnae</name>
    <dbReference type="NCBI Taxonomy" id="3019891"/>
    <lineage>
        <taxon>Bacteria</taxon>
        <taxon>Bacillati</taxon>
        <taxon>Actinomycetota</taxon>
        <taxon>Actinomycetes</taxon>
        <taxon>Pseudonocardiales</taxon>
        <taxon>Pseudonocardiaceae</taxon>
        <taxon>Actinomycetospora</taxon>
    </lineage>
</organism>
<reference evidence="13 14" key="1">
    <citation type="submission" date="2023-02" db="EMBL/GenBank/DDBJ databases">
        <title>Genome sequencing required for Actinomycetospora new species description.</title>
        <authorList>
            <person name="Saimee Y."/>
            <person name="Duangmal K."/>
        </authorList>
    </citation>
    <scope>NUCLEOTIDE SEQUENCE [LARGE SCALE GENOMIC DNA]</scope>
    <source>
        <strain evidence="13 14">DW7H6</strain>
    </source>
</reference>
<evidence type="ECO:0000256" key="3">
    <source>
        <dbReference type="ARBA" id="ARBA00022692"/>
    </source>
</evidence>
<dbReference type="InterPro" id="IPR015876">
    <property type="entry name" value="Acyl-CoA_DS"/>
</dbReference>
<keyword evidence="7" id="KW-0408">Iron</keyword>
<feature type="domain" description="Fatty acid desaturase" evidence="12">
    <location>
        <begin position="80"/>
        <end position="294"/>
    </location>
</feature>
<keyword evidence="6" id="KW-0560">Oxidoreductase</keyword>
<dbReference type="EMBL" id="JAQZAO010000008">
    <property type="protein sequence ID" value="MDD7967505.1"/>
    <property type="molecule type" value="Genomic_DNA"/>
</dbReference>
<keyword evidence="8" id="KW-0443">Lipid metabolism</keyword>
<accession>A0ABT5SYJ3</accession>
<evidence type="ECO:0000256" key="2">
    <source>
        <dbReference type="ARBA" id="ARBA00008749"/>
    </source>
</evidence>
<evidence type="ECO:0000256" key="11">
    <source>
        <dbReference type="SAM" id="Phobius"/>
    </source>
</evidence>
<evidence type="ECO:0000313" key="13">
    <source>
        <dbReference type="EMBL" id="MDD7967505.1"/>
    </source>
</evidence>
<evidence type="ECO:0000256" key="6">
    <source>
        <dbReference type="ARBA" id="ARBA00023002"/>
    </source>
</evidence>
<evidence type="ECO:0000256" key="4">
    <source>
        <dbReference type="ARBA" id="ARBA00022832"/>
    </source>
</evidence>
<feature type="compositionally biased region" description="Low complexity" evidence="10">
    <location>
        <begin position="15"/>
        <end position="29"/>
    </location>
</feature>
<keyword evidence="14" id="KW-1185">Reference proteome</keyword>
<keyword evidence="4" id="KW-0276">Fatty acid metabolism</keyword>
<dbReference type="InterPro" id="IPR005804">
    <property type="entry name" value="FA_desaturase_dom"/>
</dbReference>
<name>A0ABT5SYJ3_9PSEU</name>
<feature type="transmembrane region" description="Helical" evidence="11">
    <location>
        <begin position="200"/>
        <end position="219"/>
    </location>
</feature>
<protein>
    <submittedName>
        <fullName evidence="13">Acyl-CoA desaturase</fullName>
    </submittedName>
</protein>
<keyword evidence="5 11" id="KW-1133">Transmembrane helix</keyword>
<feature type="transmembrane region" description="Helical" evidence="11">
    <location>
        <begin position="53"/>
        <end position="75"/>
    </location>
</feature>
<gene>
    <name evidence="13" type="ORF">PGB27_19370</name>
</gene>
<comment type="caution">
    <text evidence="13">The sequence shown here is derived from an EMBL/GenBank/DDBJ whole genome shotgun (WGS) entry which is preliminary data.</text>
</comment>
<evidence type="ECO:0000313" key="14">
    <source>
        <dbReference type="Proteomes" id="UP001300763"/>
    </source>
</evidence>
<evidence type="ECO:0000256" key="10">
    <source>
        <dbReference type="SAM" id="MobiDB-lite"/>
    </source>
</evidence>
<sequence length="341" mass="37537">MTSGPASPPADTRPAEPAALKPAALTEPAAPAPAEPARQGDLSDHERHIAPHVMVYLFAFVPFVALIAAVPLAWGWGLTWLDVGLTAGFYVLTMLGVTVGFHRYFTHGAFRAARGLRIALGVAGSMAVQGPIRHWVADHRRHHAFADKEGDPHSPWAFGTSPAALVRGFWHAHMGWIFDRSLTNQKRFTPDLIEDPDMRAVHRWFTPLTVISLGAPPLIGGLVTWSWWGALTAFFWASLVRVGLSHHVAWSTNSICHLVGERPWGSRDRSTNVWLLAIPSMGESWHNLHHADPTSARHGVGRGQIDISARTIWLFEKLGWATNVKWPTARRLDRLAARAAA</sequence>
<keyword evidence="9 11" id="KW-0472">Membrane</keyword>
<evidence type="ECO:0000256" key="7">
    <source>
        <dbReference type="ARBA" id="ARBA00023004"/>
    </source>
</evidence>
<dbReference type="PANTHER" id="PTHR11351:SF3">
    <property type="entry name" value="BLL4393 PROTEIN"/>
    <property type="match status" value="1"/>
</dbReference>
<comment type="similarity">
    <text evidence="2">Belongs to the fatty acid desaturase type 2 family.</text>
</comment>
<dbReference type="CDD" id="cd03505">
    <property type="entry name" value="Delta9-FADS-like"/>
    <property type="match status" value="1"/>
</dbReference>
<evidence type="ECO:0000256" key="5">
    <source>
        <dbReference type="ARBA" id="ARBA00022989"/>
    </source>
</evidence>
<dbReference type="PRINTS" id="PR00075">
    <property type="entry name" value="FACDDSATRASE"/>
</dbReference>
<evidence type="ECO:0000256" key="9">
    <source>
        <dbReference type="ARBA" id="ARBA00023136"/>
    </source>
</evidence>
<feature type="transmembrane region" description="Helical" evidence="11">
    <location>
        <begin position="87"/>
        <end position="106"/>
    </location>
</feature>
<evidence type="ECO:0000259" key="12">
    <source>
        <dbReference type="Pfam" id="PF00487"/>
    </source>
</evidence>
<dbReference type="Pfam" id="PF00487">
    <property type="entry name" value="FA_desaturase"/>
    <property type="match status" value="1"/>
</dbReference>
<comment type="subcellular location">
    <subcellularLocation>
        <location evidence="1">Membrane</location>
        <topology evidence="1">Multi-pass membrane protein</topology>
    </subcellularLocation>
</comment>